<sequence>MRHAFQMAVLVLAVLPACGGCGKTDAERAAAERAEIEERIRDSNVLVPYRALKLTLRAEGTGREPEAVRALWQMLGETRNLPDKAATVEEARQTAEIFLRLGAAFYRAKQTLREHDEDDYPLFLTRARQASHPWGELSVPGYDGGMEHLFAGGLWTVLDTVDQGQRIPMTEAVLYEFSRATPGPDWPGVFRALSRAGRGVSFLQARYHYAAEEELTAYLAEVERLPVLPPPVSAGVETLLMEREMLRAAGHFLRAWNRMQLKRDEPAADDVEQGLKSLTVLGLENELTWWGMAFVHFQRGHYAQAAESLDRLALSPFVDEPTRMELRASAQALRTQDTRIPFLQQQRAAIPLVRALVARAGGLERMLVLVLGEARAEQVYAPIVWLDRVQQGLAASPADAVAREAGGLVGKAREAGSQGLDALKGKLGGGERSASPASP</sequence>
<keyword evidence="3" id="KW-1185">Reference proteome</keyword>
<evidence type="ECO:0000313" key="2">
    <source>
        <dbReference type="EMBL" id="MDC0713749.1"/>
    </source>
</evidence>
<dbReference type="EMBL" id="JAQNDM010000002">
    <property type="protein sequence ID" value="MDC0713749.1"/>
    <property type="molecule type" value="Genomic_DNA"/>
</dbReference>
<proteinExistence type="predicted"/>
<name>A0ABT5DJJ8_9BACT</name>
<accession>A0ABT5DJJ8</accession>
<gene>
    <name evidence="2" type="ORF">POL68_35105</name>
</gene>
<organism evidence="2 3">
    <name type="scientific">Stigmatella ashevillensis</name>
    <dbReference type="NCBI Taxonomy" id="2995309"/>
    <lineage>
        <taxon>Bacteria</taxon>
        <taxon>Pseudomonadati</taxon>
        <taxon>Myxococcota</taxon>
        <taxon>Myxococcia</taxon>
        <taxon>Myxococcales</taxon>
        <taxon>Cystobacterineae</taxon>
        <taxon>Archangiaceae</taxon>
        <taxon>Stigmatella</taxon>
    </lineage>
</organism>
<reference evidence="2 3" key="1">
    <citation type="submission" date="2022-11" db="EMBL/GenBank/DDBJ databases">
        <title>Minimal conservation of predation-associated metabolite biosynthetic gene clusters underscores biosynthetic potential of Myxococcota including descriptions for ten novel species: Archangium lansinium sp. nov., Myxococcus landrumus sp. nov., Nannocystis bai.</title>
        <authorList>
            <person name="Ahearne A."/>
            <person name="Stevens C."/>
            <person name="Dowd S."/>
        </authorList>
    </citation>
    <scope>NUCLEOTIDE SEQUENCE [LARGE SCALE GENOMIC DNA]</scope>
    <source>
        <strain evidence="2 3">NCWAL01</strain>
    </source>
</reference>
<protein>
    <submittedName>
        <fullName evidence="2">Uncharacterized protein</fullName>
    </submittedName>
</protein>
<comment type="caution">
    <text evidence="2">The sequence shown here is derived from an EMBL/GenBank/DDBJ whole genome shotgun (WGS) entry which is preliminary data.</text>
</comment>
<feature type="region of interest" description="Disordered" evidence="1">
    <location>
        <begin position="420"/>
        <end position="439"/>
    </location>
</feature>
<dbReference type="Proteomes" id="UP001221838">
    <property type="component" value="Unassembled WGS sequence"/>
</dbReference>
<dbReference type="RefSeq" id="WP_272144151.1">
    <property type="nucleotide sequence ID" value="NZ_JAQNDM010000002.1"/>
</dbReference>
<evidence type="ECO:0000313" key="3">
    <source>
        <dbReference type="Proteomes" id="UP001221838"/>
    </source>
</evidence>
<evidence type="ECO:0000256" key="1">
    <source>
        <dbReference type="SAM" id="MobiDB-lite"/>
    </source>
</evidence>